<dbReference type="InterPro" id="IPR001279">
    <property type="entry name" value="Metallo-B-lactamas"/>
</dbReference>
<dbReference type="PANTHER" id="PTHR47619:SF1">
    <property type="entry name" value="EXODEOXYRIBONUCLEASE WALJ"/>
    <property type="match status" value="1"/>
</dbReference>
<protein>
    <submittedName>
        <fullName evidence="2">MBL fold hydrolase</fullName>
    </submittedName>
</protein>
<proteinExistence type="predicted"/>
<dbReference type="PANTHER" id="PTHR47619">
    <property type="entry name" value="METALLO-HYDROLASE YYCJ-RELATED"/>
    <property type="match status" value="1"/>
</dbReference>
<evidence type="ECO:0000313" key="3">
    <source>
        <dbReference type="Proteomes" id="UP000825483"/>
    </source>
</evidence>
<dbReference type="Pfam" id="PF12706">
    <property type="entry name" value="Lactamase_B_2"/>
    <property type="match status" value="1"/>
</dbReference>
<dbReference type="Proteomes" id="UP000825483">
    <property type="component" value="Unassembled WGS sequence"/>
</dbReference>
<evidence type="ECO:0000313" key="2">
    <source>
        <dbReference type="EMBL" id="GJG58864.1"/>
    </source>
</evidence>
<dbReference type="InterPro" id="IPR052533">
    <property type="entry name" value="WalJ/YycJ-like"/>
</dbReference>
<comment type="caution">
    <text evidence="2">The sequence shown here is derived from an EMBL/GenBank/DDBJ whole genome shotgun (WGS) entry which is preliminary data.</text>
</comment>
<dbReference type="InterPro" id="IPR036866">
    <property type="entry name" value="RibonucZ/Hydroxyglut_hydro"/>
</dbReference>
<dbReference type="RefSeq" id="WP_223929056.1">
    <property type="nucleotide sequence ID" value="NZ_BPTU01000001.1"/>
</dbReference>
<evidence type="ECO:0000259" key="1">
    <source>
        <dbReference type="SMART" id="SM00849"/>
    </source>
</evidence>
<dbReference type="SMART" id="SM00849">
    <property type="entry name" value="Lactamase_B"/>
    <property type="match status" value="1"/>
</dbReference>
<dbReference type="SUPFAM" id="SSF56281">
    <property type="entry name" value="Metallo-hydrolase/oxidoreductase"/>
    <property type="match status" value="1"/>
</dbReference>
<keyword evidence="3" id="KW-1185">Reference proteome</keyword>
<gene>
    <name evidence="2" type="ORF">PRLR5076_17150</name>
</gene>
<sequence>MKFISFGSGSSGNCYLLSSDDDALLIDVGVGIRKLKKHFADYGINIGTIHNILLTHDHADHIKSVGSMSGTYHIPVWATDLVHKGVTRNWMVKKKIEPILAKTIEKNNKVQIGSFEVMAFNVPHDSSDNVGYKIVADGEVFTIITDCGHITEEMGPIISDTDYLVIEANHDVEMVKNGPYPLVLQSRILGPNGHLSNKACGEALAEFASSRLKHVWLCHLSDKNNNPAMAYDTVVDILSSNGISVGKDFELTVLKRTVPTE</sequence>
<name>A0A9R1CXN0_9BACT</name>
<dbReference type="AlphaFoldDB" id="A0A9R1CXN0"/>
<dbReference type="GeneID" id="72467096"/>
<dbReference type="GO" id="GO:0016787">
    <property type="term" value="F:hydrolase activity"/>
    <property type="evidence" value="ECO:0007669"/>
    <property type="project" value="UniProtKB-KW"/>
</dbReference>
<accession>A0A9R1CXN0</accession>
<dbReference type="Gene3D" id="3.60.15.10">
    <property type="entry name" value="Ribonuclease Z/Hydroxyacylglutathione hydrolase-like"/>
    <property type="match status" value="1"/>
</dbReference>
<dbReference type="EMBL" id="BPUB01000002">
    <property type="protein sequence ID" value="GJG58864.1"/>
    <property type="molecule type" value="Genomic_DNA"/>
</dbReference>
<keyword evidence="2" id="KW-0378">Hydrolase</keyword>
<feature type="domain" description="Metallo-beta-lactamase" evidence="1">
    <location>
        <begin position="11"/>
        <end position="194"/>
    </location>
</feature>
<reference evidence="2" key="1">
    <citation type="journal article" date="2022" name="Int. J. Syst. Evol. Microbiol.">
        <title>Prevotella lacticifex sp. nov., isolated from the rumen of cows.</title>
        <authorList>
            <person name="Shinkai T."/>
            <person name="Ikeyama N."/>
            <person name="Kumagai M."/>
            <person name="Ohmori H."/>
            <person name="Sakamoto M."/>
            <person name="Ohkuma M."/>
            <person name="Mitsumori M."/>
        </authorList>
    </citation>
    <scope>NUCLEOTIDE SEQUENCE</scope>
    <source>
        <strain evidence="2">R5076</strain>
    </source>
</reference>
<organism evidence="2 3">
    <name type="scientific">Prevotella lacticifex</name>
    <dbReference type="NCBI Taxonomy" id="2854755"/>
    <lineage>
        <taxon>Bacteria</taxon>
        <taxon>Pseudomonadati</taxon>
        <taxon>Bacteroidota</taxon>
        <taxon>Bacteroidia</taxon>
        <taxon>Bacteroidales</taxon>
        <taxon>Prevotellaceae</taxon>
        <taxon>Prevotella</taxon>
    </lineage>
</organism>